<dbReference type="CDD" id="cd00761">
    <property type="entry name" value="Glyco_tranf_GTA_type"/>
    <property type="match status" value="1"/>
</dbReference>
<reference evidence="3" key="1">
    <citation type="submission" date="2016-10" db="EMBL/GenBank/DDBJ databases">
        <authorList>
            <person name="Varghese N."/>
            <person name="Submissions S."/>
        </authorList>
    </citation>
    <scope>NUCLEOTIDE SEQUENCE [LARGE SCALE GENOMIC DNA]</scope>
    <source>
        <strain evidence="3">DSM 19482</strain>
    </source>
</reference>
<dbReference type="InterPro" id="IPR001173">
    <property type="entry name" value="Glyco_trans_2-like"/>
</dbReference>
<dbReference type="RefSeq" id="WP_084173880.1">
    <property type="nucleotide sequence ID" value="NZ_FTPU01000007.1"/>
</dbReference>
<dbReference type="SUPFAM" id="SSF53448">
    <property type="entry name" value="Nucleotide-diphospho-sugar transferases"/>
    <property type="match status" value="1"/>
</dbReference>
<dbReference type="Gene3D" id="3.90.550.10">
    <property type="entry name" value="Spore Coat Polysaccharide Biosynthesis Protein SpsA, Chain A"/>
    <property type="match status" value="1"/>
</dbReference>
<gene>
    <name evidence="2" type="ORF">SAMN05660493_00867</name>
</gene>
<dbReference type="PANTHER" id="PTHR22916">
    <property type="entry name" value="GLYCOSYLTRANSFERASE"/>
    <property type="match status" value="1"/>
</dbReference>
<evidence type="ECO:0000259" key="1">
    <source>
        <dbReference type="Pfam" id="PF00535"/>
    </source>
</evidence>
<dbReference type="OrthoDB" id="9810303at2"/>
<keyword evidence="3" id="KW-1185">Reference proteome</keyword>
<sequence>MDHLLITIFTPTYNRAILLPRLYASLKNQSIQNFEWVVVDDGSSDSTEEVVKGFEAENRIPIQYIKKDNEGKHLAINKGVKLAQGDLFFIVDSDDYLTPNATQLIANYYPKIKHRDDFAGMSFRRGISATEYIGTNRTFDDIEATALDFRFKHRIDGDMAEVFKTSLLKLYPFPKIANEKFCSEGLVWNRIALKYKLLWTSNIIYIGEYLADGLTDSSIRVRQQSPQYAILGYSELSKMPIPFLQKVKAVVNYWRFAHFSALPFRDKWRSVNPFLSLVAMPLSFIFRIKDPK</sequence>
<evidence type="ECO:0000313" key="3">
    <source>
        <dbReference type="Proteomes" id="UP000187261"/>
    </source>
</evidence>
<name>A0A1U7PUL1_9FLAO</name>
<protein>
    <submittedName>
        <fullName evidence="2">Glycosyltransferase involved in cell wall bisynthesis</fullName>
    </submittedName>
</protein>
<keyword evidence="2" id="KW-0808">Transferase</keyword>
<dbReference type="EMBL" id="FTPU01000007">
    <property type="protein sequence ID" value="SIT96194.1"/>
    <property type="molecule type" value="Genomic_DNA"/>
</dbReference>
<proteinExistence type="predicted"/>
<dbReference type="Proteomes" id="UP000187261">
    <property type="component" value="Unassembled WGS sequence"/>
</dbReference>
<feature type="domain" description="Glycosyltransferase 2-like" evidence="1">
    <location>
        <begin position="7"/>
        <end position="131"/>
    </location>
</feature>
<dbReference type="InterPro" id="IPR029044">
    <property type="entry name" value="Nucleotide-diphossugar_trans"/>
</dbReference>
<dbReference type="Pfam" id="PF00535">
    <property type="entry name" value="Glycos_transf_2"/>
    <property type="match status" value="1"/>
</dbReference>
<dbReference type="GO" id="GO:0016758">
    <property type="term" value="F:hexosyltransferase activity"/>
    <property type="evidence" value="ECO:0007669"/>
    <property type="project" value="UniProtKB-ARBA"/>
</dbReference>
<organism evidence="2 3">
    <name type="scientific">Epilithonimonas bovis DSM 19482</name>
    <dbReference type="NCBI Taxonomy" id="1121284"/>
    <lineage>
        <taxon>Bacteria</taxon>
        <taxon>Pseudomonadati</taxon>
        <taxon>Bacteroidota</taxon>
        <taxon>Flavobacteriia</taxon>
        <taxon>Flavobacteriales</taxon>
        <taxon>Weeksellaceae</taxon>
        <taxon>Chryseobacterium group</taxon>
        <taxon>Epilithonimonas</taxon>
    </lineage>
</organism>
<evidence type="ECO:0000313" key="2">
    <source>
        <dbReference type="EMBL" id="SIT96194.1"/>
    </source>
</evidence>
<accession>A0A1U7PUL1</accession>
<dbReference type="STRING" id="1121284.SAMN05660493_00867"/>
<dbReference type="AlphaFoldDB" id="A0A1U7PUL1"/>